<dbReference type="AlphaFoldDB" id="A0A5C8PM97"/>
<dbReference type="GO" id="GO:1990904">
    <property type="term" value="C:ribonucleoprotein complex"/>
    <property type="evidence" value="ECO:0007669"/>
    <property type="project" value="UniProtKB-KW"/>
</dbReference>
<evidence type="ECO:0000256" key="2">
    <source>
        <dbReference type="ARBA" id="ARBA00022980"/>
    </source>
</evidence>
<dbReference type="PANTHER" id="PTHR10746">
    <property type="entry name" value="50S RIBOSOMAL PROTEIN L4"/>
    <property type="match status" value="1"/>
</dbReference>
<keyword evidence="2 5" id="KW-0689">Ribosomal protein</keyword>
<dbReference type="RefSeq" id="WP_147848009.1">
    <property type="nucleotide sequence ID" value="NZ_VDUZ01000017.1"/>
</dbReference>
<evidence type="ECO:0000256" key="1">
    <source>
        <dbReference type="ARBA" id="ARBA00010528"/>
    </source>
</evidence>
<name>A0A5C8PM97_9HYPH</name>
<dbReference type="GO" id="GO:0005840">
    <property type="term" value="C:ribosome"/>
    <property type="evidence" value="ECO:0007669"/>
    <property type="project" value="UniProtKB-KW"/>
</dbReference>
<proteinExistence type="inferred from homology"/>
<dbReference type="Proteomes" id="UP000321638">
    <property type="component" value="Unassembled WGS sequence"/>
</dbReference>
<gene>
    <name evidence="5 7" type="primary">rplD</name>
    <name evidence="7" type="ORF">FHP25_16265</name>
</gene>
<comment type="function">
    <text evidence="5">One of the primary rRNA binding proteins, this protein initially binds near the 5'-end of the 23S rRNA. It is important during the early stages of 50S assembly. It makes multiple contacts with different domains of the 23S rRNA in the assembled 50S subunit and ribosome.</text>
</comment>
<dbReference type="GO" id="GO:0003735">
    <property type="term" value="F:structural constituent of ribosome"/>
    <property type="evidence" value="ECO:0007669"/>
    <property type="project" value="InterPro"/>
</dbReference>
<dbReference type="InterPro" id="IPR023574">
    <property type="entry name" value="Ribosomal_uL4_dom_sf"/>
</dbReference>
<dbReference type="InterPro" id="IPR002136">
    <property type="entry name" value="Ribosomal_uL4"/>
</dbReference>
<dbReference type="Gene3D" id="3.40.1370.10">
    <property type="match status" value="1"/>
</dbReference>
<evidence type="ECO:0000256" key="4">
    <source>
        <dbReference type="ARBA" id="ARBA00035244"/>
    </source>
</evidence>
<evidence type="ECO:0000313" key="7">
    <source>
        <dbReference type="EMBL" id="TXL74634.1"/>
    </source>
</evidence>
<dbReference type="HAMAP" id="MF_01328_B">
    <property type="entry name" value="Ribosomal_uL4_B"/>
    <property type="match status" value="1"/>
</dbReference>
<dbReference type="PANTHER" id="PTHR10746:SF6">
    <property type="entry name" value="LARGE RIBOSOMAL SUBUNIT PROTEIN UL4M"/>
    <property type="match status" value="1"/>
</dbReference>
<dbReference type="NCBIfam" id="TIGR03953">
    <property type="entry name" value="rplD_bact"/>
    <property type="match status" value="1"/>
</dbReference>
<feature type="region of interest" description="Disordered" evidence="6">
    <location>
        <begin position="44"/>
        <end position="86"/>
    </location>
</feature>
<evidence type="ECO:0000256" key="3">
    <source>
        <dbReference type="ARBA" id="ARBA00023274"/>
    </source>
</evidence>
<evidence type="ECO:0000313" key="8">
    <source>
        <dbReference type="Proteomes" id="UP000321638"/>
    </source>
</evidence>
<keyword evidence="5" id="KW-0694">RNA-binding</keyword>
<dbReference type="InterPro" id="IPR013005">
    <property type="entry name" value="Ribosomal_uL4-like"/>
</dbReference>
<evidence type="ECO:0000256" key="5">
    <source>
        <dbReference type="HAMAP-Rule" id="MF_01328"/>
    </source>
</evidence>
<keyword evidence="5" id="KW-0699">rRNA-binding</keyword>
<comment type="function">
    <text evidence="5">Forms part of the polypeptide exit tunnel.</text>
</comment>
<comment type="similarity">
    <text evidence="1 5">Belongs to the universal ribosomal protein uL4 family.</text>
</comment>
<reference evidence="7 8" key="1">
    <citation type="submission" date="2019-06" db="EMBL/GenBank/DDBJ databases">
        <title>New taxonomy in bacterial strain CC-CFT640, isolated from vineyard.</title>
        <authorList>
            <person name="Lin S.-Y."/>
            <person name="Tsai C.-F."/>
            <person name="Young C.-C."/>
        </authorList>
    </citation>
    <scope>NUCLEOTIDE SEQUENCE [LARGE SCALE GENOMIC DNA]</scope>
    <source>
        <strain evidence="7 8">CC-CFT640</strain>
    </source>
</reference>
<dbReference type="SUPFAM" id="SSF52166">
    <property type="entry name" value="Ribosomal protein L4"/>
    <property type="match status" value="1"/>
</dbReference>
<protein>
    <recommendedName>
        <fullName evidence="4 5">Large ribosomal subunit protein uL4</fullName>
    </recommendedName>
</protein>
<dbReference type="GO" id="GO:0019843">
    <property type="term" value="F:rRNA binding"/>
    <property type="evidence" value="ECO:0007669"/>
    <property type="project" value="UniProtKB-UniRule"/>
</dbReference>
<dbReference type="OrthoDB" id="9803201at2"/>
<organism evidence="7 8">
    <name type="scientific">Vineibacter terrae</name>
    <dbReference type="NCBI Taxonomy" id="2586908"/>
    <lineage>
        <taxon>Bacteria</taxon>
        <taxon>Pseudomonadati</taxon>
        <taxon>Pseudomonadota</taxon>
        <taxon>Alphaproteobacteria</taxon>
        <taxon>Hyphomicrobiales</taxon>
        <taxon>Vineibacter</taxon>
    </lineage>
</organism>
<dbReference type="Pfam" id="PF00573">
    <property type="entry name" value="Ribosomal_L4"/>
    <property type="match status" value="1"/>
</dbReference>
<comment type="caution">
    <text evidence="7">The sequence shown here is derived from an EMBL/GenBank/DDBJ whole genome shotgun (WGS) entry which is preliminary data.</text>
</comment>
<dbReference type="GO" id="GO:0006412">
    <property type="term" value="P:translation"/>
    <property type="evidence" value="ECO:0007669"/>
    <property type="project" value="UniProtKB-UniRule"/>
</dbReference>
<evidence type="ECO:0000256" key="6">
    <source>
        <dbReference type="SAM" id="MobiDB-lite"/>
    </source>
</evidence>
<comment type="subunit">
    <text evidence="5">Part of the 50S ribosomal subunit.</text>
</comment>
<keyword evidence="8" id="KW-1185">Reference proteome</keyword>
<accession>A0A5C8PM97</accession>
<keyword evidence="3 5" id="KW-0687">Ribonucleoprotein</keyword>
<dbReference type="EMBL" id="VDUZ01000017">
    <property type="protein sequence ID" value="TXL74634.1"/>
    <property type="molecule type" value="Genomic_DNA"/>
</dbReference>
<sequence>MKLNVVTIDGAEAGEIELADAVFAAPVRKDILQRCVVWQLARRRAGTHKSKGRSEVKATSKKAWSQKGTGRARHGNRAAPQFRGGGKAFGPVNRSHEIDLPKKVRKMALRSALAAKAADGKLMVLDAATVAEPKTGQLAASLKKLGIGSALIIGGAEIEINFARAARNIAQLDVLPQQGANVYDILRRDTLVLTRDAVKHLEERLQ</sequence>